<dbReference type="Proteomes" id="UP000682733">
    <property type="component" value="Unassembled WGS sequence"/>
</dbReference>
<dbReference type="EMBL" id="CAJOBC010046256">
    <property type="protein sequence ID" value="CAF4161848.1"/>
    <property type="molecule type" value="Genomic_DNA"/>
</dbReference>
<name>A0A815ERE0_9BILA</name>
<accession>A0A815ERE0</accession>
<evidence type="ECO:0000313" key="2">
    <source>
        <dbReference type="EMBL" id="CAF1584930.1"/>
    </source>
</evidence>
<sequence length="197" mass="22240">MEQIKQLKEEIAAPPNIIMEEQAQLSWIKQIKISEREIFEKVCGDVTVEDSGLVAIQCGTNAHAQIRGRNLYSTGIHNIRFKLDKSSSDWLFFGIISSSTPMKARSYASPSAYGWVVGCGQVWLNGVQSDGYGGWDGDICENDTVELTLNCNENKIQCLNERTKQKYELKVDLTSCPYPWKLHLNLHFASDRVSICF</sequence>
<organism evidence="1 5">
    <name type="scientific">Didymodactylos carnosus</name>
    <dbReference type="NCBI Taxonomy" id="1234261"/>
    <lineage>
        <taxon>Eukaryota</taxon>
        <taxon>Metazoa</taxon>
        <taxon>Spiralia</taxon>
        <taxon>Gnathifera</taxon>
        <taxon>Rotifera</taxon>
        <taxon>Eurotatoria</taxon>
        <taxon>Bdelloidea</taxon>
        <taxon>Philodinida</taxon>
        <taxon>Philodinidae</taxon>
        <taxon>Didymodactylos</taxon>
    </lineage>
</organism>
<evidence type="ECO:0000313" key="1">
    <source>
        <dbReference type="EMBL" id="CAF1318296.1"/>
    </source>
</evidence>
<dbReference type="Gene3D" id="2.60.120.920">
    <property type="match status" value="1"/>
</dbReference>
<evidence type="ECO:0000313" key="3">
    <source>
        <dbReference type="EMBL" id="CAF4161848.1"/>
    </source>
</evidence>
<dbReference type="Proteomes" id="UP000681722">
    <property type="component" value="Unassembled WGS sequence"/>
</dbReference>
<evidence type="ECO:0000313" key="4">
    <source>
        <dbReference type="EMBL" id="CAF4385866.1"/>
    </source>
</evidence>
<protein>
    <submittedName>
        <fullName evidence="1">Uncharacterized protein</fullName>
    </submittedName>
</protein>
<dbReference type="OrthoDB" id="10052497at2759"/>
<dbReference type="Proteomes" id="UP000677228">
    <property type="component" value="Unassembled WGS sequence"/>
</dbReference>
<dbReference type="Proteomes" id="UP000663829">
    <property type="component" value="Unassembled WGS sequence"/>
</dbReference>
<dbReference type="EMBL" id="CAJNOK010046821">
    <property type="protein sequence ID" value="CAF1584930.1"/>
    <property type="molecule type" value="Genomic_DNA"/>
</dbReference>
<evidence type="ECO:0000313" key="5">
    <source>
        <dbReference type="Proteomes" id="UP000663829"/>
    </source>
</evidence>
<dbReference type="EMBL" id="CAJOBA010070030">
    <property type="protein sequence ID" value="CAF4385866.1"/>
    <property type="molecule type" value="Genomic_DNA"/>
</dbReference>
<proteinExistence type="predicted"/>
<comment type="caution">
    <text evidence="1">The sequence shown here is derived from an EMBL/GenBank/DDBJ whole genome shotgun (WGS) entry which is preliminary data.</text>
</comment>
<dbReference type="InterPro" id="IPR043136">
    <property type="entry name" value="B30.2/SPRY_sf"/>
</dbReference>
<dbReference type="AlphaFoldDB" id="A0A815ERE0"/>
<gene>
    <name evidence="1" type="ORF">GPM918_LOCUS29346</name>
    <name evidence="2" type="ORF">OVA965_LOCUS41195</name>
    <name evidence="3" type="ORF">SRO942_LOCUS29918</name>
    <name evidence="4" type="ORF">TMI583_LOCUS42777</name>
</gene>
<reference evidence="1" key="1">
    <citation type="submission" date="2021-02" db="EMBL/GenBank/DDBJ databases">
        <authorList>
            <person name="Nowell W R."/>
        </authorList>
    </citation>
    <scope>NUCLEOTIDE SEQUENCE</scope>
</reference>
<keyword evidence="5" id="KW-1185">Reference proteome</keyword>
<dbReference type="EMBL" id="CAJNOQ010013277">
    <property type="protein sequence ID" value="CAF1318296.1"/>
    <property type="molecule type" value="Genomic_DNA"/>
</dbReference>